<evidence type="ECO:0000313" key="4">
    <source>
        <dbReference type="EMBL" id="SMC00071.1"/>
    </source>
</evidence>
<feature type="transmembrane region" description="Helical" evidence="2">
    <location>
        <begin position="79"/>
        <end position="95"/>
    </location>
</feature>
<dbReference type="InterPro" id="IPR052016">
    <property type="entry name" value="Bact_Sigma-Reg"/>
</dbReference>
<organism evidence="4 5">
    <name type="scientific">Thermanaeromonas toyohensis ToBE</name>
    <dbReference type="NCBI Taxonomy" id="698762"/>
    <lineage>
        <taxon>Bacteria</taxon>
        <taxon>Bacillati</taxon>
        <taxon>Bacillota</taxon>
        <taxon>Clostridia</taxon>
        <taxon>Neomoorellales</taxon>
        <taxon>Neomoorellaceae</taxon>
        <taxon>Thermanaeromonas</taxon>
    </lineage>
</organism>
<evidence type="ECO:0000259" key="3">
    <source>
        <dbReference type="PROSITE" id="PS51746"/>
    </source>
</evidence>
<name>A0A1W1W3X0_9FIRM</name>
<keyword evidence="1" id="KW-0378">Hydrolase</keyword>
<dbReference type="AlphaFoldDB" id="A0A1W1W3X0"/>
<dbReference type="Gene3D" id="3.60.40.10">
    <property type="entry name" value="PPM-type phosphatase domain"/>
    <property type="match status" value="1"/>
</dbReference>
<feature type="transmembrane region" description="Helical" evidence="2">
    <location>
        <begin position="131"/>
        <end position="151"/>
    </location>
</feature>
<feature type="transmembrane region" description="Helical" evidence="2">
    <location>
        <begin position="163"/>
        <end position="182"/>
    </location>
</feature>
<dbReference type="InterPro" id="IPR045768">
    <property type="entry name" value="SpoIIE_N"/>
</dbReference>
<keyword evidence="2" id="KW-1133">Transmembrane helix</keyword>
<dbReference type="PANTHER" id="PTHR43156:SF2">
    <property type="entry name" value="STAGE II SPORULATION PROTEIN E"/>
    <property type="match status" value="1"/>
</dbReference>
<protein>
    <submittedName>
        <fullName evidence="4">Serine phosphatase</fullName>
    </submittedName>
</protein>
<keyword evidence="2" id="KW-0472">Membrane</keyword>
<dbReference type="InterPro" id="IPR036457">
    <property type="entry name" value="PPM-type-like_dom_sf"/>
</dbReference>
<feature type="domain" description="PPM-type phosphatase" evidence="3">
    <location>
        <begin position="464"/>
        <end position="674"/>
    </location>
</feature>
<feature type="transmembrane region" description="Helical" evidence="2">
    <location>
        <begin position="280"/>
        <end position="298"/>
    </location>
</feature>
<dbReference type="EMBL" id="LT838272">
    <property type="protein sequence ID" value="SMC00071.1"/>
    <property type="molecule type" value="Genomic_DNA"/>
</dbReference>
<proteinExistence type="predicted"/>
<gene>
    <name evidence="4" type="ORF">SAMN00808754_3258</name>
</gene>
<dbReference type="SUPFAM" id="SSF81606">
    <property type="entry name" value="PP2C-like"/>
    <property type="match status" value="1"/>
</dbReference>
<feature type="transmembrane region" description="Helical" evidence="2">
    <location>
        <begin position="250"/>
        <end position="268"/>
    </location>
</feature>
<dbReference type="InterPro" id="IPR001932">
    <property type="entry name" value="PPM-type_phosphatase-like_dom"/>
</dbReference>
<dbReference type="Proteomes" id="UP000192569">
    <property type="component" value="Chromosome I"/>
</dbReference>
<accession>A0A1W1W3X0</accession>
<feature type="transmembrane region" description="Helical" evidence="2">
    <location>
        <begin position="17"/>
        <end position="37"/>
    </location>
</feature>
<feature type="transmembrane region" description="Helical" evidence="2">
    <location>
        <begin position="194"/>
        <end position="217"/>
    </location>
</feature>
<dbReference type="GO" id="GO:0016791">
    <property type="term" value="F:phosphatase activity"/>
    <property type="evidence" value="ECO:0007669"/>
    <property type="project" value="TreeGrafter"/>
</dbReference>
<reference evidence="4 5" key="1">
    <citation type="submission" date="2017-04" db="EMBL/GenBank/DDBJ databases">
        <authorList>
            <person name="Afonso C.L."/>
            <person name="Miller P.J."/>
            <person name="Scott M.A."/>
            <person name="Spackman E."/>
            <person name="Goraichik I."/>
            <person name="Dimitrov K.M."/>
            <person name="Suarez D.L."/>
            <person name="Swayne D.E."/>
        </authorList>
    </citation>
    <scope>NUCLEOTIDE SEQUENCE [LARGE SCALE GENOMIC DNA]</scope>
    <source>
        <strain evidence="4 5">ToBE</strain>
    </source>
</reference>
<dbReference type="SMART" id="SM00331">
    <property type="entry name" value="PP2C_SIG"/>
    <property type="match status" value="1"/>
</dbReference>
<dbReference type="STRING" id="698762.SAMN00808754_3258"/>
<dbReference type="OrthoDB" id="9763774at2"/>
<feature type="transmembrane region" description="Helical" evidence="2">
    <location>
        <begin position="107"/>
        <end position="125"/>
    </location>
</feature>
<dbReference type="PANTHER" id="PTHR43156">
    <property type="entry name" value="STAGE II SPORULATION PROTEIN E-RELATED"/>
    <property type="match status" value="1"/>
</dbReference>
<dbReference type="PROSITE" id="PS51746">
    <property type="entry name" value="PPM_2"/>
    <property type="match status" value="1"/>
</dbReference>
<evidence type="ECO:0000256" key="1">
    <source>
        <dbReference type="ARBA" id="ARBA00022801"/>
    </source>
</evidence>
<keyword evidence="5" id="KW-1185">Reference proteome</keyword>
<sequence length="677" mass="71684">MLAERVQRMSRVGGAEWLGAVAWLGVAFILSRATILAELKPFGPGIVMAVAGLRPRLLWPVVVSAGIGSAWGLPGLDSWIRLATLLSLGVTYTLYRGNRVSRPPGALVALGAATVILVRGLSQVILGPSFYGWMLLIFEALLAAGLALAWSAAAVSRYREEQLLGLGLLALGLLLGLQEWRVGGMSVQSLVGRLFILLAALIGGAGAGAATGAVLGFLPSLTSLTAPALAGLLALVGLTAGAFYNLGKLGVVGGFILAHLLLSSYFLGAEGANLALKESGLVALVVLLLPGSFLKGLTACITNVNNGNIRRENFVIPKRWGQVAAALKRLGESLEAGGNNGTTSLNIALRQIDRLVCHGCPAHKVCWELEGDKLREVLKGLLKKGGPLLVSELPEWLKSRCGKARELAQALAAQPWGCASDKVASPLGLLLGAQFQALARLLEEMVSEASATDEEELDPYFTLEIGYASCARDQDFTCGDSFLSTPLGRGKYLLVLSDGMGAGCEARKESRTAVELLKDLLVAGFPRELALRLVNLVLLLRSPLESFATLDVAVLDLIQGRGMFTKLGACPTFLLRDTQVLTIKPQSLPVGILEDIPVEVVEEELQPGDILVMVSDGVLEAHRDLSEKDKWLVAALRRVSECHPQELAERLLKQAVALAGGHPVDDMSVAVARIQVS</sequence>
<dbReference type="Pfam" id="PF19732">
    <property type="entry name" value="SpoIIE_N"/>
    <property type="match status" value="1"/>
</dbReference>
<dbReference type="Pfam" id="PF07228">
    <property type="entry name" value="SpoIIE"/>
    <property type="match status" value="1"/>
</dbReference>
<evidence type="ECO:0000313" key="5">
    <source>
        <dbReference type="Proteomes" id="UP000192569"/>
    </source>
</evidence>
<keyword evidence="2" id="KW-0812">Transmembrane</keyword>
<evidence type="ECO:0000256" key="2">
    <source>
        <dbReference type="SAM" id="Phobius"/>
    </source>
</evidence>
<feature type="transmembrane region" description="Helical" evidence="2">
    <location>
        <begin position="224"/>
        <end position="244"/>
    </location>
</feature>